<dbReference type="PIRSF" id="PIRSF005229">
    <property type="entry name" value="AOX"/>
    <property type="match status" value="1"/>
</dbReference>
<evidence type="ECO:0000256" key="3">
    <source>
        <dbReference type="ARBA" id="ARBA00022448"/>
    </source>
</evidence>
<evidence type="ECO:0000256" key="9">
    <source>
        <dbReference type="ARBA" id="ARBA00023002"/>
    </source>
</evidence>
<evidence type="ECO:0000256" key="2">
    <source>
        <dbReference type="ARBA" id="ARBA00004370"/>
    </source>
</evidence>
<evidence type="ECO:0000256" key="11">
    <source>
        <dbReference type="ARBA" id="ARBA00023136"/>
    </source>
</evidence>
<keyword evidence="6" id="KW-0479">Metal-binding</keyword>
<evidence type="ECO:0000256" key="1">
    <source>
        <dbReference type="ARBA" id="ARBA00001962"/>
    </source>
</evidence>
<evidence type="ECO:0000313" key="13">
    <source>
        <dbReference type="Proteomes" id="UP001235344"/>
    </source>
</evidence>
<dbReference type="EMBL" id="CP131913">
    <property type="protein sequence ID" value="WLI74665.1"/>
    <property type="molecule type" value="Genomic_DNA"/>
</dbReference>
<dbReference type="PANTHER" id="PTHR31803:SF3">
    <property type="entry name" value="ALTERNATIVE OXIDASE"/>
    <property type="match status" value="1"/>
</dbReference>
<dbReference type="RefSeq" id="WP_169957475.1">
    <property type="nucleotide sequence ID" value="NZ_CP131913.1"/>
</dbReference>
<evidence type="ECO:0000256" key="6">
    <source>
        <dbReference type="ARBA" id="ARBA00022723"/>
    </source>
</evidence>
<keyword evidence="5" id="KW-0812">Transmembrane</keyword>
<dbReference type="CDD" id="cd01053">
    <property type="entry name" value="AOX"/>
    <property type="match status" value="1"/>
</dbReference>
<keyword evidence="7" id="KW-0249">Electron transport</keyword>
<evidence type="ECO:0000256" key="4">
    <source>
        <dbReference type="ARBA" id="ARBA00022660"/>
    </source>
</evidence>
<dbReference type="Gene3D" id="1.20.1260.140">
    <property type="entry name" value="Alternative oxidase"/>
    <property type="match status" value="1"/>
</dbReference>
<keyword evidence="8" id="KW-1133">Transmembrane helix</keyword>
<dbReference type="Proteomes" id="UP001235344">
    <property type="component" value="Chromosome"/>
</dbReference>
<keyword evidence="11" id="KW-0472">Membrane</keyword>
<dbReference type="InterPro" id="IPR038659">
    <property type="entry name" value="AOX_sf"/>
</dbReference>
<protein>
    <submittedName>
        <fullName evidence="12">Alternative oxidase</fullName>
    </submittedName>
</protein>
<organism evidence="12 13">
    <name type="scientific">Halomonas alkalicola</name>
    <dbReference type="NCBI Taxonomy" id="1930622"/>
    <lineage>
        <taxon>Bacteria</taxon>
        <taxon>Pseudomonadati</taxon>
        <taxon>Pseudomonadota</taxon>
        <taxon>Gammaproteobacteria</taxon>
        <taxon>Oceanospirillales</taxon>
        <taxon>Halomonadaceae</taxon>
        <taxon>Halomonas</taxon>
    </lineage>
</organism>
<sequence>MSSSDASSPSETPLRRHHRPRGLSDRFAYRLVRFMRFFADLFFAGRYGHRAVVLETVAAVPGMVGGTLQHLRSLRRLKDDDGWIRTLLDEAENERMHLMTFIEVAQPTRLERALIVLAQGVFYNLFFLLYLCSSRTAHRVVGYLEEEAVISYTEYLEGIDSGKYENIPAPQIAIDYWKLPADARLREVVAAVRADEADHRDVNHDFADQIAGGR</sequence>
<keyword evidence="4" id="KW-0679">Respiratory chain</keyword>
<evidence type="ECO:0000256" key="5">
    <source>
        <dbReference type="ARBA" id="ARBA00022692"/>
    </source>
</evidence>
<name>A0ABY9H8S8_9GAMM</name>
<gene>
    <name evidence="12" type="ORF">B6N23_07225</name>
</gene>
<keyword evidence="9" id="KW-0560">Oxidoreductase</keyword>
<dbReference type="Pfam" id="PF01786">
    <property type="entry name" value="AOX"/>
    <property type="match status" value="1"/>
</dbReference>
<keyword evidence="3" id="KW-0813">Transport</keyword>
<dbReference type="PANTHER" id="PTHR31803">
    <property type="entry name" value="ALTERNATIVE OXIDASE"/>
    <property type="match status" value="1"/>
</dbReference>
<evidence type="ECO:0000256" key="7">
    <source>
        <dbReference type="ARBA" id="ARBA00022982"/>
    </source>
</evidence>
<dbReference type="InterPro" id="IPR002680">
    <property type="entry name" value="AOX"/>
</dbReference>
<accession>A0ABY9H8S8</accession>
<comment type="subcellular location">
    <subcellularLocation>
        <location evidence="2">Membrane</location>
    </subcellularLocation>
</comment>
<evidence type="ECO:0000256" key="8">
    <source>
        <dbReference type="ARBA" id="ARBA00022989"/>
    </source>
</evidence>
<evidence type="ECO:0000256" key="10">
    <source>
        <dbReference type="ARBA" id="ARBA00023004"/>
    </source>
</evidence>
<evidence type="ECO:0000313" key="12">
    <source>
        <dbReference type="EMBL" id="WLI74665.1"/>
    </source>
</evidence>
<keyword evidence="10" id="KW-0408">Iron</keyword>
<keyword evidence="13" id="KW-1185">Reference proteome</keyword>
<proteinExistence type="predicted"/>
<comment type="cofactor">
    <cofactor evidence="1">
        <name>Fe cation</name>
        <dbReference type="ChEBI" id="CHEBI:24875"/>
    </cofactor>
</comment>
<reference evidence="12 13" key="1">
    <citation type="submission" date="2023-08" db="EMBL/GenBank/DDBJ databases">
        <title>Transcriptome Analysis of Halomonas alkalicola CICC 11012s to Identify the Genes Involved in Alkaline Tolerances.</title>
        <authorList>
            <person name="Zhai L."/>
        </authorList>
    </citation>
    <scope>NUCLEOTIDE SEQUENCE [LARGE SCALE GENOMIC DNA]</scope>
    <source>
        <strain evidence="12 13">CICC 11012s</strain>
    </source>
</reference>